<feature type="transmembrane region" description="Helical" evidence="9">
    <location>
        <begin position="82"/>
        <end position="115"/>
    </location>
</feature>
<evidence type="ECO:0000256" key="3">
    <source>
        <dbReference type="ARBA" id="ARBA00020150"/>
    </source>
</evidence>
<feature type="transmembrane region" description="Helical" evidence="9">
    <location>
        <begin position="6"/>
        <end position="32"/>
    </location>
</feature>
<keyword evidence="12" id="KW-1185">Reference proteome</keyword>
<feature type="transmembrane region" description="Helical" evidence="9">
    <location>
        <begin position="359"/>
        <end position="386"/>
    </location>
</feature>
<feature type="transmembrane region" description="Helical" evidence="9">
    <location>
        <begin position="222"/>
        <end position="247"/>
    </location>
</feature>
<dbReference type="AlphaFoldDB" id="A0A1I0JL52"/>
<comment type="subcellular location">
    <subcellularLocation>
        <location evidence="1">Membrane</location>
        <topology evidence="1">Multi-pass membrane protein</topology>
    </subcellularLocation>
</comment>
<feature type="transmembrane region" description="Helical" evidence="9">
    <location>
        <begin position="127"/>
        <end position="146"/>
    </location>
</feature>
<feature type="transmembrane region" description="Helical" evidence="9">
    <location>
        <begin position="406"/>
        <end position="427"/>
    </location>
</feature>
<evidence type="ECO:0000313" key="11">
    <source>
        <dbReference type="EMBL" id="SEU11182.1"/>
    </source>
</evidence>
<dbReference type="GO" id="GO:0008514">
    <property type="term" value="F:organic anion transmembrane transporter activity"/>
    <property type="evidence" value="ECO:0007669"/>
    <property type="project" value="UniProtKB-ARBA"/>
</dbReference>
<evidence type="ECO:0000256" key="6">
    <source>
        <dbReference type="ARBA" id="ARBA00022989"/>
    </source>
</evidence>
<dbReference type="GO" id="GO:1905039">
    <property type="term" value="P:carboxylic acid transmembrane transport"/>
    <property type="evidence" value="ECO:0007669"/>
    <property type="project" value="UniProtKB-ARBA"/>
</dbReference>
<dbReference type="InterPro" id="IPR001898">
    <property type="entry name" value="SLC13A/DASS"/>
</dbReference>
<accession>A0A1I0JL52</accession>
<feature type="transmembrane region" description="Helical" evidence="9">
    <location>
        <begin position="318"/>
        <end position="347"/>
    </location>
</feature>
<dbReference type="PANTHER" id="PTHR10283:SF82">
    <property type="entry name" value="SOLUTE CARRIER FAMILY 13 MEMBER 2"/>
    <property type="match status" value="1"/>
</dbReference>
<feature type="transmembrane region" description="Helical" evidence="9">
    <location>
        <begin position="283"/>
        <end position="306"/>
    </location>
</feature>
<dbReference type="PANTHER" id="PTHR10283">
    <property type="entry name" value="SOLUTE CARRIER FAMILY 13 MEMBER"/>
    <property type="match status" value="1"/>
</dbReference>
<evidence type="ECO:0000256" key="7">
    <source>
        <dbReference type="ARBA" id="ARBA00023136"/>
    </source>
</evidence>
<keyword evidence="7 9" id="KW-0472">Membrane</keyword>
<dbReference type="Pfam" id="PF03600">
    <property type="entry name" value="CitMHS"/>
    <property type="match status" value="1"/>
</dbReference>
<dbReference type="RefSeq" id="WP_092369397.1">
    <property type="nucleotide sequence ID" value="NZ_FOIM01000032.1"/>
</dbReference>
<dbReference type="STRING" id="460384.SAMN05216313_1324"/>
<protein>
    <recommendedName>
        <fullName evidence="3">Sodium-dependent dicarboxylate transporter SdcS</fullName>
    </recommendedName>
    <alternativeName>
        <fullName evidence="8">Na(+)/dicarboxylate symporter</fullName>
    </alternativeName>
</protein>
<evidence type="ECO:0000256" key="9">
    <source>
        <dbReference type="SAM" id="Phobius"/>
    </source>
</evidence>
<feature type="domain" description="Citrate transporter-like" evidence="10">
    <location>
        <begin position="5"/>
        <end position="357"/>
    </location>
</feature>
<sequence>MAGYLWIGNVLPVGATAFLLLSLLPLMGLVTAKDSMAQLANDTNFLVMGGFVVAGSMSIYGLDKRIAISVIKRIGTSIPKVFLGVMVSCAFLSMWMSNTVAMLCVLPIVLGIFRVMNIKPGDSLAKMFYMGLLMSAVLGGMSTIVGTPPNVYCVSTLAEAGIEVSFLSWMVVGTPISWGSMLLSWFFMYKFVFKLSMKKDPALTQYVNDEYAKLGKMGKGELISAISLVVFIIMLMFKDFFAGIFGADFYTNGIAALVPAVFLFIAGAVNWKEAVDSISWQTMLFFSSGLVLSNAIKGTGAAAWMANGISSFCPAALIPLMFMLMAVVLTQFSSNTAVAAVFLPVALATATAAGANPTITCVCLALASSLGFLTPIGTPIGVILLGKQVDGNSYIDEPVEYFKYNFIPFMVCFVFVIAYCSLLVPVLI</sequence>
<evidence type="ECO:0000256" key="5">
    <source>
        <dbReference type="ARBA" id="ARBA00022692"/>
    </source>
</evidence>
<reference evidence="12" key="1">
    <citation type="submission" date="2016-10" db="EMBL/GenBank/DDBJ databases">
        <authorList>
            <person name="Varghese N."/>
            <person name="Submissions S."/>
        </authorList>
    </citation>
    <scope>NUCLEOTIDE SEQUENCE [LARGE SCALE GENOMIC DNA]</scope>
    <source>
        <strain evidence="12">NLAE-zl-G277</strain>
    </source>
</reference>
<keyword evidence="5 9" id="KW-0812">Transmembrane</keyword>
<evidence type="ECO:0000256" key="4">
    <source>
        <dbReference type="ARBA" id="ARBA00022448"/>
    </source>
</evidence>
<evidence type="ECO:0000256" key="8">
    <source>
        <dbReference type="ARBA" id="ARBA00031174"/>
    </source>
</evidence>
<dbReference type="NCBIfam" id="TIGR00785">
    <property type="entry name" value="dass"/>
    <property type="match status" value="1"/>
</dbReference>
<comment type="similarity">
    <text evidence="2">Belongs to the SLC13A/DASS transporter (TC 2.A.47) family. NADC subfamily.</text>
</comment>
<feature type="transmembrane region" description="Helical" evidence="9">
    <location>
        <begin position="253"/>
        <end position="271"/>
    </location>
</feature>
<dbReference type="GO" id="GO:0005886">
    <property type="term" value="C:plasma membrane"/>
    <property type="evidence" value="ECO:0007669"/>
    <property type="project" value="TreeGrafter"/>
</dbReference>
<organism evidence="11 12">
    <name type="scientific">Enterocloster lavalensis</name>
    <dbReference type="NCBI Taxonomy" id="460384"/>
    <lineage>
        <taxon>Bacteria</taxon>
        <taxon>Bacillati</taxon>
        <taxon>Bacillota</taxon>
        <taxon>Clostridia</taxon>
        <taxon>Lachnospirales</taxon>
        <taxon>Lachnospiraceae</taxon>
        <taxon>Enterocloster</taxon>
    </lineage>
</organism>
<proteinExistence type="inferred from homology"/>
<evidence type="ECO:0000256" key="2">
    <source>
        <dbReference type="ARBA" id="ARBA00006772"/>
    </source>
</evidence>
<name>A0A1I0JL52_9FIRM</name>
<dbReference type="EMBL" id="FOIM01000032">
    <property type="protein sequence ID" value="SEU11182.1"/>
    <property type="molecule type" value="Genomic_DNA"/>
</dbReference>
<evidence type="ECO:0000256" key="1">
    <source>
        <dbReference type="ARBA" id="ARBA00004141"/>
    </source>
</evidence>
<keyword evidence="4" id="KW-0813">Transport</keyword>
<keyword evidence="6 9" id="KW-1133">Transmembrane helix</keyword>
<dbReference type="InterPro" id="IPR004680">
    <property type="entry name" value="Cit_transptr-like_dom"/>
</dbReference>
<dbReference type="Proteomes" id="UP000198508">
    <property type="component" value="Unassembled WGS sequence"/>
</dbReference>
<feature type="transmembrane region" description="Helical" evidence="9">
    <location>
        <begin position="44"/>
        <end position="62"/>
    </location>
</feature>
<evidence type="ECO:0000313" key="12">
    <source>
        <dbReference type="Proteomes" id="UP000198508"/>
    </source>
</evidence>
<evidence type="ECO:0000259" key="10">
    <source>
        <dbReference type="Pfam" id="PF03600"/>
    </source>
</evidence>
<gene>
    <name evidence="11" type="ORF">SAMN05216313_1324</name>
</gene>
<feature type="transmembrane region" description="Helical" evidence="9">
    <location>
        <begin position="166"/>
        <end position="189"/>
    </location>
</feature>